<dbReference type="EC" id="3.2.1.52" evidence="3"/>
<dbReference type="PANTHER" id="PTHR22600:SF21">
    <property type="entry name" value="BETA-HEXOSAMINIDASE A"/>
    <property type="match status" value="1"/>
</dbReference>
<evidence type="ECO:0000256" key="5">
    <source>
        <dbReference type="PIRSR" id="PIRSR625705-1"/>
    </source>
</evidence>
<dbReference type="GO" id="GO:0005975">
    <property type="term" value="P:carbohydrate metabolic process"/>
    <property type="evidence" value="ECO:0007669"/>
    <property type="project" value="InterPro"/>
</dbReference>
<comment type="caution">
    <text evidence="8">The sequence shown here is derived from an EMBL/GenBank/DDBJ whole genome shotgun (WGS) entry which is preliminary data.</text>
</comment>
<dbReference type="Gene3D" id="3.20.20.80">
    <property type="entry name" value="Glycosidases"/>
    <property type="match status" value="1"/>
</dbReference>
<dbReference type="Proteomes" id="UP000626109">
    <property type="component" value="Unassembled WGS sequence"/>
</dbReference>
<evidence type="ECO:0000256" key="2">
    <source>
        <dbReference type="ARBA" id="ARBA00006285"/>
    </source>
</evidence>
<dbReference type="InterPro" id="IPR015883">
    <property type="entry name" value="Glyco_hydro_20_cat"/>
</dbReference>
<dbReference type="PANTHER" id="PTHR22600">
    <property type="entry name" value="BETA-HEXOSAMINIDASE"/>
    <property type="match status" value="1"/>
</dbReference>
<keyword evidence="4" id="KW-0378">Hydrolase</keyword>
<reference evidence="8" key="1">
    <citation type="submission" date="2021-02" db="EMBL/GenBank/DDBJ databases">
        <authorList>
            <person name="Dougan E. K."/>
            <person name="Rhodes N."/>
            <person name="Thang M."/>
            <person name="Chan C."/>
        </authorList>
    </citation>
    <scope>NUCLEOTIDE SEQUENCE</scope>
</reference>
<feature type="non-terminal residue" evidence="8">
    <location>
        <position position="1"/>
    </location>
</feature>
<dbReference type="PRINTS" id="PR00738">
    <property type="entry name" value="GLHYDRLASE20"/>
</dbReference>
<name>A0A813LSA7_POLGL</name>
<evidence type="ECO:0000256" key="6">
    <source>
        <dbReference type="SAM" id="MobiDB-lite"/>
    </source>
</evidence>
<dbReference type="GO" id="GO:0004563">
    <property type="term" value="F:beta-N-acetylhexosaminidase activity"/>
    <property type="evidence" value="ECO:0007669"/>
    <property type="project" value="UniProtKB-EC"/>
</dbReference>
<dbReference type="GO" id="GO:0016020">
    <property type="term" value="C:membrane"/>
    <property type="evidence" value="ECO:0007669"/>
    <property type="project" value="TreeGrafter"/>
</dbReference>
<dbReference type="GO" id="GO:0030203">
    <property type="term" value="P:glycosaminoglycan metabolic process"/>
    <property type="evidence" value="ECO:0007669"/>
    <property type="project" value="TreeGrafter"/>
</dbReference>
<accession>A0A813LSA7</accession>
<proteinExistence type="inferred from homology"/>
<dbReference type="SUPFAM" id="SSF51445">
    <property type="entry name" value="(Trans)glycosidases"/>
    <property type="match status" value="1"/>
</dbReference>
<sequence>YFHLGGDEVDTSCWSKSPAIMAWLEERNMTVDQGYGYFVKRYAGIAMEQGRRPVQWSEVFDHFGSALPKEVVIHVWKGNTNVTEVLALGYDMIRNVGYFNNSWYLDNLDVTWEHVYANEPCDGVPTEELCSKILGGHGEMWGETVDGSDLEQTVWPRTASVAEKLWSSRAQTASPAAAAARIRRFRCLLLERGVAAAPVESPMARSAPKGPGSCLDDTPPAWPGQQEQQIII</sequence>
<comment type="catalytic activity">
    <reaction evidence="1">
        <text>Hydrolysis of terminal non-reducing N-acetyl-D-hexosamine residues in N-acetyl-beta-D-hexosaminides.</text>
        <dbReference type="EC" id="3.2.1.52"/>
    </reaction>
</comment>
<evidence type="ECO:0000256" key="1">
    <source>
        <dbReference type="ARBA" id="ARBA00001231"/>
    </source>
</evidence>
<dbReference type="AlphaFoldDB" id="A0A813LSA7"/>
<evidence type="ECO:0000313" key="9">
    <source>
        <dbReference type="Proteomes" id="UP000626109"/>
    </source>
</evidence>
<dbReference type="InterPro" id="IPR025705">
    <property type="entry name" value="Beta_hexosaminidase_sua/sub"/>
</dbReference>
<protein>
    <recommendedName>
        <fullName evidence="3">beta-N-acetylhexosaminidase</fullName>
        <ecNumber evidence="3">3.2.1.52</ecNumber>
    </recommendedName>
</protein>
<evidence type="ECO:0000313" key="8">
    <source>
        <dbReference type="EMBL" id="CAE8731608.1"/>
    </source>
</evidence>
<feature type="active site" description="Proton donor" evidence="5">
    <location>
        <position position="8"/>
    </location>
</feature>
<dbReference type="EMBL" id="CAJNNW010036033">
    <property type="protein sequence ID" value="CAE8731608.1"/>
    <property type="molecule type" value="Genomic_DNA"/>
</dbReference>
<evidence type="ECO:0000259" key="7">
    <source>
        <dbReference type="Pfam" id="PF00728"/>
    </source>
</evidence>
<evidence type="ECO:0000256" key="4">
    <source>
        <dbReference type="ARBA" id="ARBA00022801"/>
    </source>
</evidence>
<comment type="similarity">
    <text evidence="2">Belongs to the glycosyl hydrolase 20 family.</text>
</comment>
<feature type="region of interest" description="Disordered" evidence="6">
    <location>
        <begin position="201"/>
        <end position="232"/>
    </location>
</feature>
<gene>
    <name evidence="8" type="ORF">PGLA2088_LOCUS46080</name>
</gene>
<organism evidence="8 9">
    <name type="scientific">Polarella glacialis</name>
    <name type="common">Dinoflagellate</name>
    <dbReference type="NCBI Taxonomy" id="89957"/>
    <lineage>
        <taxon>Eukaryota</taxon>
        <taxon>Sar</taxon>
        <taxon>Alveolata</taxon>
        <taxon>Dinophyceae</taxon>
        <taxon>Suessiales</taxon>
        <taxon>Suessiaceae</taxon>
        <taxon>Polarella</taxon>
    </lineage>
</organism>
<dbReference type="InterPro" id="IPR017853">
    <property type="entry name" value="GH"/>
</dbReference>
<dbReference type="Pfam" id="PF00728">
    <property type="entry name" value="Glyco_hydro_20"/>
    <property type="match status" value="1"/>
</dbReference>
<feature type="domain" description="Glycoside hydrolase family 20 catalytic" evidence="7">
    <location>
        <begin position="1"/>
        <end position="168"/>
    </location>
</feature>
<evidence type="ECO:0000256" key="3">
    <source>
        <dbReference type="ARBA" id="ARBA00012663"/>
    </source>
</evidence>